<evidence type="ECO:0000313" key="3">
    <source>
        <dbReference type="Proteomes" id="UP000789595"/>
    </source>
</evidence>
<feature type="transmembrane region" description="Helical" evidence="1">
    <location>
        <begin position="215"/>
        <end position="236"/>
    </location>
</feature>
<dbReference type="AlphaFoldDB" id="A0A8J2SZG2"/>
<evidence type="ECO:0000313" key="2">
    <source>
        <dbReference type="EMBL" id="CAH0379021.1"/>
    </source>
</evidence>
<proteinExistence type="predicted"/>
<feature type="transmembrane region" description="Helical" evidence="1">
    <location>
        <begin position="84"/>
        <end position="103"/>
    </location>
</feature>
<evidence type="ECO:0000256" key="1">
    <source>
        <dbReference type="SAM" id="Phobius"/>
    </source>
</evidence>
<feature type="transmembrane region" description="Helical" evidence="1">
    <location>
        <begin position="123"/>
        <end position="149"/>
    </location>
</feature>
<comment type="caution">
    <text evidence="2">The sequence shown here is derived from an EMBL/GenBank/DDBJ whole genome shotgun (WGS) entry which is preliminary data.</text>
</comment>
<keyword evidence="1" id="KW-1133">Transmembrane helix</keyword>
<keyword evidence="1" id="KW-0812">Transmembrane</keyword>
<protein>
    <submittedName>
        <fullName evidence="2">Uncharacterized protein</fullName>
    </submittedName>
</protein>
<name>A0A8J2SZG2_9STRA</name>
<dbReference type="Proteomes" id="UP000789595">
    <property type="component" value="Unassembled WGS sequence"/>
</dbReference>
<feature type="transmembrane region" description="Helical" evidence="1">
    <location>
        <begin position="45"/>
        <end position="64"/>
    </location>
</feature>
<feature type="transmembrane region" description="Helical" evidence="1">
    <location>
        <begin position="277"/>
        <end position="297"/>
    </location>
</feature>
<reference evidence="2" key="1">
    <citation type="submission" date="2021-11" db="EMBL/GenBank/DDBJ databases">
        <authorList>
            <consortium name="Genoscope - CEA"/>
            <person name="William W."/>
        </authorList>
    </citation>
    <scope>NUCLEOTIDE SEQUENCE</scope>
</reference>
<keyword evidence="1" id="KW-0472">Membrane</keyword>
<feature type="transmembrane region" description="Helical" evidence="1">
    <location>
        <begin position="245"/>
        <end position="265"/>
    </location>
</feature>
<accession>A0A8J2SZG2</accession>
<keyword evidence="3" id="KW-1185">Reference proteome</keyword>
<organism evidence="2 3">
    <name type="scientific">Pelagomonas calceolata</name>
    <dbReference type="NCBI Taxonomy" id="35677"/>
    <lineage>
        <taxon>Eukaryota</taxon>
        <taxon>Sar</taxon>
        <taxon>Stramenopiles</taxon>
        <taxon>Ochrophyta</taxon>
        <taxon>Pelagophyceae</taxon>
        <taxon>Pelagomonadales</taxon>
        <taxon>Pelagomonadaceae</taxon>
        <taxon>Pelagomonas</taxon>
    </lineage>
</organism>
<gene>
    <name evidence="2" type="ORF">PECAL_6P06240</name>
</gene>
<sequence>MPAEAATNAVPNTRIVTIGRQARAELSSLRFPFKRLVSVRGATRFGLAACYGLAACSCLVKIATQLECDARKPPAPFDASRDRFVDVAATWFGLNVAVALLLATADAGCGVDKCQKRFREYPLFAWLYSGVFQGLFFTPASIVIALTGLGLLKDASWACALAAQALPGIAGMQLRELLLFRSDWMMTAHHNLTALLAAVIWAGCREHPEDAIRCLTAAGAAAAMEGGSVGCVIWTVSGGGRVASVLYAILMTGCHVLILPLYVTYVLRWAGAGFDGGPLLCLLVALVTVGTAPLMWTRTTFMLGELRRGVASGVFVEEDSKKIR</sequence>
<dbReference type="EMBL" id="CAKKNE010000006">
    <property type="protein sequence ID" value="CAH0379021.1"/>
    <property type="molecule type" value="Genomic_DNA"/>
</dbReference>